<reference evidence="4 5" key="1">
    <citation type="journal article" date="2018" name="Int. J. Syst. Evol. Microbiol.">
        <title>Mesosutterella multiformis gen. nov., sp. nov., a member of the family Sutterellaceae and Sutterella megalosphaeroides sp. nov., isolated from human faeces.</title>
        <authorList>
            <person name="Sakamoto M."/>
            <person name="Ikeyama N."/>
            <person name="Kunihiro T."/>
            <person name="Iino T."/>
            <person name="Yuki M."/>
            <person name="Ohkuma M."/>
        </authorList>
    </citation>
    <scope>NUCLEOTIDE SEQUENCE [LARGE SCALE GENOMIC DNA]</scope>
    <source>
        <strain evidence="4 5">4NBBH2</strain>
    </source>
</reference>
<evidence type="ECO:0000313" key="4">
    <source>
        <dbReference type="EMBL" id="GBO94673.1"/>
    </source>
</evidence>
<gene>
    <name evidence="4" type="ORF">MESMUL_20270</name>
</gene>
<feature type="domain" description="Tyr recombinase" evidence="3">
    <location>
        <begin position="135"/>
        <end position="319"/>
    </location>
</feature>
<dbReference type="PANTHER" id="PTHR30349">
    <property type="entry name" value="PHAGE INTEGRASE-RELATED"/>
    <property type="match status" value="1"/>
</dbReference>
<keyword evidence="2" id="KW-0233">DNA recombination</keyword>
<dbReference type="PROSITE" id="PS51898">
    <property type="entry name" value="TYR_RECOMBINASE"/>
    <property type="match status" value="1"/>
</dbReference>
<protein>
    <submittedName>
        <fullName evidence="4">Integrase</fullName>
    </submittedName>
</protein>
<dbReference type="GO" id="GO:0015074">
    <property type="term" value="P:DNA integration"/>
    <property type="evidence" value="ECO:0007669"/>
    <property type="project" value="UniProtKB-KW"/>
</dbReference>
<dbReference type="SUPFAM" id="SSF56349">
    <property type="entry name" value="DNA breaking-rejoining enzymes"/>
    <property type="match status" value="1"/>
</dbReference>
<proteinExistence type="predicted"/>
<comment type="caution">
    <text evidence="4">The sequence shown here is derived from an EMBL/GenBank/DDBJ whole genome shotgun (WGS) entry which is preliminary data.</text>
</comment>
<dbReference type="EMBL" id="BGZJ01000002">
    <property type="protein sequence ID" value="GBO94673.1"/>
    <property type="molecule type" value="Genomic_DNA"/>
</dbReference>
<dbReference type="InterPro" id="IPR013762">
    <property type="entry name" value="Integrase-like_cat_sf"/>
</dbReference>
<dbReference type="PANTHER" id="PTHR30349:SF88">
    <property type="entry name" value="BLL1584 PROTEIN"/>
    <property type="match status" value="1"/>
</dbReference>
<name>A0A388SG70_9BURK</name>
<keyword evidence="1" id="KW-0229">DNA integration</keyword>
<keyword evidence="5" id="KW-1185">Reference proteome</keyword>
<dbReference type="Proteomes" id="UP000266091">
    <property type="component" value="Unassembled WGS sequence"/>
</dbReference>
<dbReference type="OrthoDB" id="9801717at2"/>
<dbReference type="GO" id="GO:0006310">
    <property type="term" value="P:DNA recombination"/>
    <property type="evidence" value="ECO:0007669"/>
    <property type="project" value="UniProtKB-KW"/>
</dbReference>
<dbReference type="Gene3D" id="1.10.443.10">
    <property type="entry name" value="Intergrase catalytic core"/>
    <property type="match status" value="1"/>
</dbReference>
<dbReference type="Pfam" id="PF00589">
    <property type="entry name" value="Phage_integrase"/>
    <property type="match status" value="1"/>
</dbReference>
<evidence type="ECO:0000256" key="1">
    <source>
        <dbReference type="ARBA" id="ARBA00022908"/>
    </source>
</evidence>
<dbReference type="InterPro" id="IPR011010">
    <property type="entry name" value="DNA_brk_join_enz"/>
</dbReference>
<dbReference type="AlphaFoldDB" id="A0A388SG70"/>
<sequence>MENEVLDPVQNELIIRHNSDAPEVNPAMAFIATLHSGTSRYTMTSKLNVIAHWAGATDLRFLNWSAMRYEHVLAFITAMQQPDENGKPRMSPRSINCYLSAFKGVANQAFLLKQMDAETLARIKLVKSIRFLRLAAGRAITEDESEALLDATQIEMNPITIRDHAILCLLLGCGMRRAEVSAIKLKGVNFAESSIRFIGKGDKEREVFMIPEVKDALARWLDVRGKEGEFVFGKFFKGWKFDPTAPLTPHAVGHVVQEYRIRAGLEDITTHDLRRTFATRLLDKNVDISTVKDMMGHASITTTALYDRRGRKAQREAAKKVKL</sequence>
<dbReference type="InterPro" id="IPR050090">
    <property type="entry name" value="Tyrosine_recombinase_XerCD"/>
</dbReference>
<accession>A0A388SG70</accession>
<evidence type="ECO:0000313" key="5">
    <source>
        <dbReference type="Proteomes" id="UP000266091"/>
    </source>
</evidence>
<dbReference type="RefSeq" id="WP_116270895.1">
    <property type="nucleotide sequence ID" value="NZ_BGZJ01000002.1"/>
</dbReference>
<evidence type="ECO:0000256" key="2">
    <source>
        <dbReference type="ARBA" id="ARBA00023172"/>
    </source>
</evidence>
<dbReference type="GO" id="GO:0003677">
    <property type="term" value="F:DNA binding"/>
    <property type="evidence" value="ECO:0007669"/>
    <property type="project" value="InterPro"/>
</dbReference>
<evidence type="ECO:0000259" key="3">
    <source>
        <dbReference type="PROSITE" id="PS51898"/>
    </source>
</evidence>
<dbReference type="InterPro" id="IPR002104">
    <property type="entry name" value="Integrase_catalytic"/>
</dbReference>
<organism evidence="4 5">
    <name type="scientific">Mesosutterella multiformis</name>
    <dbReference type="NCBI Taxonomy" id="2259133"/>
    <lineage>
        <taxon>Bacteria</taxon>
        <taxon>Pseudomonadati</taxon>
        <taxon>Pseudomonadota</taxon>
        <taxon>Betaproteobacteria</taxon>
        <taxon>Burkholderiales</taxon>
        <taxon>Sutterellaceae</taxon>
        <taxon>Mesosutterella</taxon>
    </lineage>
</organism>